<evidence type="ECO:0000256" key="3">
    <source>
        <dbReference type="PIRSR" id="PIRSR000379-2"/>
    </source>
</evidence>
<evidence type="ECO:0000259" key="6">
    <source>
        <dbReference type="PROSITE" id="PS51149"/>
    </source>
</evidence>
<dbReference type="Proteomes" id="UP000280960">
    <property type="component" value="Chromosome"/>
</dbReference>
<dbReference type="GO" id="GO:0016829">
    <property type="term" value="F:lyase activity"/>
    <property type="evidence" value="ECO:0007669"/>
    <property type="project" value="UniProtKB-KW"/>
</dbReference>
<dbReference type="Pfam" id="PF02901">
    <property type="entry name" value="PFL-like"/>
    <property type="match status" value="1"/>
</dbReference>
<evidence type="ECO:0000256" key="1">
    <source>
        <dbReference type="ARBA" id="ARBA00022818"/>
    </source>
</evidence>
<dbReference type="NCBIfam" id="TIGR01774">
    <property type="entry name" value="PFL2-3"/>
    <property type="match status" value="1"/>
</dbReference>
<dbReference type="InterPro" id="IPR010098">
    <property type="entry name" value="PFL2/GDeHydtase_fam"/>
</dbReference>
<gene>
    <name evidence="8" type="ORF">D2962_03010</name>
</gene>
<sequence length="806" mass="90581">MFWEVFIVNVSSIRVKKLREDVLSRVPGVCIERARFYTEVYRENEALPVYLKRAIALQRTLENMSIYILDGELIVGNQACAPRTAPVFPEYAVEWIEKELEEKGNFDKRAGDVFHLPEEHKEELLEIIKFWKGKTLYDHCMASMPEEVKTASIIKAIHGDGNMTSGDGHIVVDYEKVLKLGLKGVIKEAEEALSALDLSENDALRKKAFLESIIITLRSAIKFAQRFANLAEDLARGERNPVRAGELMQIARNCRRVPEYPASSFYEAVQSVWFVHLIQQIESNGHSVSLGRLDQYLYPYYEHDIKNNVITRDFAMELLECLWIKLFSIIKIRPTSHSGYGAGYPTYQNVTIGGQTKEGRDAVNVLSYLILESVAGTRLTQPNLSVRLHANTPERFLQKCIEVLKMGFGMPAFKNDEVIIPSLLSRGVSHDDAYNYSMVGCIEVAVPGKWGYRCTGMSFLNMIKVLEMTVYGGKDPRTGHCLLHTKSLTEVQSFEEFWEQWEKQMQYYTKLSIVLDHVADTNLEKLVPDIFTSALVNDCIKRGKTVKEGGAVYDMVSGLQVGIANVANSMAAIKKLVFEEKVLKPEKLIEAMKANFESEEGIEIQKKLLAAPKYGNDDDYVDELAVKAFNTYVKEIVKFKNTRFGRGPIGGIYYPGTSAISSNVPMGAVVGATPDGRKAWTPAAEGASPTQGTDKKGPTAVLKSVSKLPTILITGGNLLNQKFSPDLLEGKERMERFADLLRTFVALKLWHIQFNIVSSEVLRAAQREPEKYRDLIVRVAGYCAQFVTLDPTTQEDIISRTEQKAV</sequence>
<evidence type="ECO:0000313" key="9">
    <source>
        <dbReference type="Proteomes" id="UP000280960"/>
    </source>
</evidence>
<keyword evidence="2" id="KW-0456">Lyase</keyword>
<dbReference type="InterPro" id="IPR051215">
    <property type="entry name" value="GRE"/>
</dbReference>
<keyword evidence="9" id="KW-1185">Reference proteome</keyword>
<dbReference type="CDD" id="cd01677">
    <property type="entry name" value="PFL2_DhaB_BssA"/>
    <property type="match status" value="1"/>
</dbReference>
<feature type="domain" description="Glycine radical" evidence="6">
    <location>
        <begin position="685"/>
        <end position="806"/>
    </location>
</feature>
<organism evidence="8 9">
    <name type="scientific">Biomaibacter acetigenes</name>
    <dbReference type="NCBI Taxonomy" id="2316383"/>
    <lineage>
        <taxon>Bacteria</taxon>
        <taxon>Bacillati</taxon>
        <taxon>Bacillota</taxon>
        <taxon>Clostridia</taxon>
        <taxon>Thermosediminibacterales</taxon>
        <taxon>Tepidanaerobacteraceae</taxon>
        <taxon>Biomaibacter</taxon>
    </lineage>
</organism>
<accession>A0A3G2R315</accession>
<protein>
    <submittedName>
        <fullName evidence="8">Glycyl radical protein</fullName>
    </submittedName>
</protein>
<dbReference type="KEGG" id="bacg:D2962_03010"/>
<feature type="region of interest" description="Disordered" evidence="5">
    <location>
        <begin position="679"/>
        <end position="698"/>
    </location>
</feature>
<dbReference type="PROSITE" id="PS51149">
    <property type="entry name" value="GLY_RADICAL_2"/>
    <property type="match status" value="1"/>
</dbReference>
<dbReference type="EMBL" id="CP033169">
    <property type="protein sequence ID" value="AYO29711.1"/>
    <property type="molecule type" value="Genomic_DNA"/>
</dbReference>
<dbReference type="InterPro" id="IPR019777">
    <property type="entry name" value="Form_AcTrfase_GR_CS"/>
</dbReference>
<dbReference type="AlphaFoldDB" id="A0A3G2R315"/>
<feature type="domain" description="PFL" evidence="7">
    <location>
        <begin position="13"/>
        <end position="678"/>
    </location>
</feature>
<reference evidence="8 9" key="1">
    <citation type="submission" date="2018-10" db="EMBL/GenBank/DDBJ databases">
        <authorList>
            <person name="Zhang X."/>
        </authorList>
    </citation>
    <scope>NUCLEOTIDE SEQUENCE [LARGE SCALE GENOMIC DNA]</scope>
    <source>
        <strain evidence="8 9">SK-G1</strain>
    </source>
</reference>
<keyword evidence="1 3" id="KW-0556">Organic radical</keyword>
<name>A0A3G2R315_9FIRM</name>
<evidence type="ECO:0000259" key="7">
    <source>
        <dbReference type="PROSITE" id="PS51554"/>
    </source>
</evidence>
<dbReference type="PIRSF" id="PIRSF000379">
    <property type="entry name" value="For_Ac_trans_1"/>
    <property type="match status" value="1"/>
</dbReference>
<dbReference type="PANTHER" id="PTHR43641">
    <property type="entry name" value="FORMATE ACETYLTRANSFERASE 3-RELATED"/>
    <property type="match status" value="1"/>
</dbReference>
<dbReference type="Pfam" id="PF01228">
    <property type="entry name" value="Gly_radical"/>
    <property type="match status" value="1"/>
</dbReference>
<dbReference type="PANTHER" id="PTHR43641:SF2">
    <property type="entry name" value="DEHYDRATASE YBIW-RELATED"/>
    <property type="match status" value="1"/>
</dbReference>
<dbReference type="InterPro" id="IPR001150">
    <property type="entry name" value="Gly_radical"/>
</dbReference>
<evidence type="ECO:0000256" key="5">
    <source>
        <dbReference type="SAM" id="MobiDB-lite"/>
    </source>
</evidence>
<dbReference type="SUPFAM" id="SSF51998">
    <property type="entry name" value="PFL-like glycyl radical enzymes"/>
    <property type="match status" value="1"/>
</dbReference>
<feature type="modified residue" description="Glycine radical" evidence="3 4">
    <location>
        <position position="781"/>
    </location>
</feature>
<dbReference type="InterPro" id="IPR004184">
    <property type="entry name" value="PFL_dom"/>
</dbReference>
<proteinExistence type="predicted"/>
<evidence type="ECO:0000313" key="8">
    <source>
        <dbReference type="EMBL" id="AYO29711.1"/>
    </source>
</evidence>
<evidence type="ECO:0000256" key="4">
    <source>
        <dbReference type="PROSITE-ProRule" id="PRU00493"/>
    </source>
</evidence>
<dbReference type="PROSITE" id="PS51554">
    <property type="entry name" value="PFL"/>
    <property type="match status" value="1"/>
</dbReference>
<dbReference type="GO" id="GO:0005829">
    <property type="term" value="C:cytosol"/>
    <property type="evidence" value="ECO:0007669"/>
    <property type="project" value="TreeGrafter"/>
</dbReference>
<dbReference type="Gene3D" id="3.20.70.20">
    <property type="match status" value="1"/>
</dbReference>
<evidence type="ECO:0000256" key="2">
    <source>
        <dbReference type="ARBA" id="ARBA00023239"/>
    </source>
</evidence>
<dbReference type="PROSITE" id="PS00850">
    <property type="entry name" value="GLY_RADICAL_1"/>
    <property type="match status" value="1"/>
</dbReference>